<keyword evidence="4 11" id="KW-0540">Nuclease</keyword>
<evidence type="ECO:0000256" key="4">
    <source>
        <dbReference type="ARBA" id="ARBA00022722"/>
    </source>
</evidence>
<feature type="domain" description="EndoU" evidence="12">
    <location>
        <begin position="28"/>
        <end position="300"/>
    </location>
</feature>
<evidence type="ECO:0000256" key="2">
    <source>
        <dbReference type="ARBA" id="ARBA00010168"/>
    </source>
</evidence>
<evidence type="ECO:0000256" key="6">
    <source>
        <dbReference type="ARBA" id="ARBA00022759"/>
    </source>
</evidence>
<keyword evidence="8 11" id="KW-0694">RNA-binding</keyword>
<keyword evidence="9 11" id="KW-0464">Manganese</keyword>
<dbReference type="GO" id="GO:0004521">
    <property type="term" value="F:RNA endonuclease activity"/>
    <property type="evidence" value="ECO:0007669"/>
    <property type="project" value="UniProtKB-UniRule"/>
</dbReference>
<dbReference type="Proteomes" id="UP000789390">
    <property type="component" value="Unassembled WGS sequence"/>
</dbReference>
<accession>A0A8J2RRS3</accession>
<dbReference type="InterPro" id="IPR037227">
    <property type="entry name" value="EndoU-like"/>
</dbReference>
<dbReference type="CDD" id="cd21159">
    <property type="entry name" value="XendoU"/>
    <property type="match status" value="1"/>
</dbReference>
<dbReference type="PANTHER" id="PTHR12439:SF42">
    <property type="entry name" value="ENDORIBONUCLEASE-RELATED"/>
    <property type="match status" value="1"/>
</dbReference>
<evidence type="ECO:0000256" key="3">
    <source>
        <dbReference type="ARBA" id="ARBA00011245"/>
    </source>
</evidence>
<dbReference type="GO" id="GO:0046872">
    <property type="term" value="F:metal ion binding"/>
    <property type="evidence" value="ECO:0007669"/>
    <property type="project" value="UniProtKB-UniRule"/>
</dbReference>
<keyword evidence="14" id="KW-1185">Reference proteome</keyword>
<gene>
    <name evidence="13" type="ORF">DGAL_LOCUS9392</name>
</gene>
<dbReference type="OrthoDB" id="430326at2759"/>
<sequence>MKLVATILLLAVLGVTSDAKNIRATPITDEELLALSKDLHINDVNGAIVKLDLQGKTTIGDITTDNAPSRLFVSDLADVFTRPTFAAALELFNNYARNYSVQEQFTPEQLAEEVAFIDLVMETSVMQVLHQFLISKGYFTEDVQEFKQFLWNKWFARWSVYVPGVVASSGWEHTYLGESGSDEILYGFESWIQVYNEEEYGHLNYLGYIEVIETESTTVLSLPILLNGNHVSYKPFSNLNVGVSPELELALGTLCYITRDGVDEPCVFQTSDAIEYAMDVHSIDYNGVNYIENSHTTFGEEED</sequence>
<keyword evidence="10" id="KW-0456">Lyase</keyword>
<keyword evidence="7 11" id="KW-0378">Hydrolase</keyword>
<dbReference type="Pfam" id="PF09412">
    <property type="entry name" value="XendoU"/>
    <property type="match status" value="1"/>
</dbReference>
<protein>
    <recommendedName>
        <fullName evidence="12">EndoU domain-containing protein</fullName>
    </recommendedName>
</protein>
<dbReference type="GO" id="GO:0016787">
    <property type="term" value="F:hydrolase activity"/>
    <property type="evidence" value="ECO:0007669"/>
    <property type="project" value="UniProtKB-KW"/>
</dbReference>
<evidence type="ECO:0000256" key="8">
    <source>
        <dbReference type="ARBA" id="ARBA00022884"/>
    </source>
</evidence>
<dbReference type="PROSITE" id="PS51959">
    <property type="entry name" value="ENDOU"/>
    <property type="match status" value="1"/>
</dbReference>
<dbReference type="PANTHER" id="PTHR12439">
    <property type="entry name" value="PLACENTAL PROTEIN 11-RELATED"/>
    <property type="match status" value="1"/>
</dbReference>
<keyword evidence="11" id="KW-0732">Signal</keyword>
<evidence type="ECO:0000256" key="5">
    <source>
        <dbReference type="ARBA" id="ARBA00022723"/>
    </source>
</evidence>
<dbReference type="AlphaFoldDB" id="A0A8J2RRS3"/>
<name>A0A8J2RRS3_9CRUS</name>
<comment type="similarity">
    <text evidence="2 11">Belongs to the ENDOU family.</text>
</comment>
<evidence type="ECO:0000256" key="1">
    <source>
        <dbReference type="ARBA" id="ARBA00001936"/>
    </source>
</evidence>
<keyword evidence="6 11" id="KW-0255">Endonuclease</keyword>
<dbReference type="InterPro" id="IPR039787">
    <property type="entry name" value="ENDOU"/>
</dbReference>
<reference evidence="13" key="1">
    <citation type="submission" date="2021-11" db="EMBL/GenBank/DDBJ databases">
        <authorList>
            <person name="Schell T."/>
        </authorList>
    </citation>
    <scope>NUCLEOTIDE SEQUENCE</scope>
    <source>
        <strain evidence="13">M5</strain>
    </source>
</reference>
<evidence type="ECO:0000313" key="13">
    <source>
        <dbReference type="EMBL" id="CAH0106240.1"/>
    </source>
</evidence>
<dbReference type="GO" id="GO:0003723">
    <property type="term" value="F:RNA binding"/>
    <property type="evidence" value="ECO:0007669"/>
    <property type="project" value="UniProtKB-UniRule"/>
</dbReference>
<feature type="chain" id="PRO_5035336952" description="EndoU domain-containing protein" evidence="11">
    <location>
        <begin position="20"/>
        <end position="303"/>
    </location>
</feature>
<evidence type="ECO:0000313" key="14">
    <source>
        <dbReference type="Proteomes" id="UP000789390"/>
    </source>
</evidence>
<evidence type="ECO:0000256" key="7">
    <source>
        <dbReference type="ARBA" id="ARBA00022801"/>
    </source>
</evidence>
<dbReference type="InterPro" id="IPR018998">
    <property type="entry name" value="EndoU_C"/>
</dbReference>
<dbReference type="SUPFAM" id="SSF142877">
    <property type="entry name" value="EndoU-like"/>
    <property type="match status" value="1"/>
</dbReference>
<keyword evidence="5 11" id="KW-0479">Metal-binding</keyword>
<feature type="signal peptide" evidence="11">
    <location>
        <begin position="1"/>
        <end position="19"/>
    </location>
</feature>
<evidence type="ECO:0000256" key="10">
    <source>
        <dbReference type="ARBA" id="ARBA00023239"/>
    </source>
</evidence>
<evidence type="ECO:0000256" key="11">
    <source>
        <dbReference type="RuleBase" id="RU367085"/>
    </source>
</evidence>
<evidence type="ECO:0000259" key="12">
    <source>
        <dbReference type="PROSITE" id="PS51959"/>
    </source>
</evidence>
<comment type="caution">
    <text evidence="13">The sequence shown here is derived from an EMBL/GenBank/DDBJ whole genome shotgun (WGS) entry which is preliminary data.</text>
</comment>
<comment type="cofactor">
    <cofactor evidence="1 11">
        <name>Mn(2+)</name>
        <dbReference type="ChEBI" id="CHEBI:29035"/>
    </cofactor>
</comment>
<comment type="subunit">
    <text evidence="3 11">Monomer.</text>
</comment>
<evidence type="ECO:0000256" key="9">
    <source>
        <dbReference type="ARBA" id="ARBA00023211"/>
    </source>
</evidence>
<dbReference type="EMBL" id="CAKKLH010000223">
    <property type="protein sequence ID" value="CAH0106240.1"/>
    <property type="molecule type" value="Genomic_DNA"/>
</dbReference>
<organism evidence="13 14">
    <name type="scientific">Daphnia galeata</name>
    <dbReference type="NCBI Taxonomy" id="27404"/>
    <lineage>
        <taxon>Eukaryota</taxon>
        <taxon>Metazoa</taxon>
        <taxon>Ecdysozoa</taxon>
        <taxon>Arthropoda</taxon>
        <taxon>Crustacea</taxon>
        <taxon>Branchiopoda</taxon>
        <taxon>Diplostraca</taxon>
        <taxon>Cladocera</taxon>
        <taxon>Anomopoda</taxon>
        <taxon>Daphniidae</taxon>
        <taxon>Daphnia</taxon>
    </lineage>
</organism>
<proteinExistence type="inferred from homology"/>
<dbReference type="GO" id="GO:0016829">
    <property type="term" value="F:lyase activity"/>
    <property type="evidence" value="ECO:0007669"/>
    <property type="project" value="UniProtKB-KW"/>
</dbReference>